<keyword evidence="2" id="KW-0677">Repeat</keyword>
<comment type="caution">
    <text evidence="4">The sequence shown here is derived from an EMBL/GenBank/DDBJ whole genome shotgun (WGS) entry which is preliminary data.</text>
</comment>
<protein>
    <recommendedName>
        <fullName evidence="3">Anaphase-promoting complex subunit 4-like WD40 domain-containing protein</fullName>
    </recommendedName>
</protein>
<dbReference type="SMART" id="SM00320">
    <property type="entry name" value="WD40"/>
    <property type="match status" value="2"/>
</dbReference>
<dbReference type="AlphaFoldDB" id="A0A8S1YBD8"/>
<organism evidence="4 5">
    <name type="scientific">Paramecium pentaurelia</name>
    <dbReference type="NCBI Taxonomy" id="43138"/>
    <lineage>
        <taxon>Eukaryota</taxon>
        <taxon>Sar</taxon>
        <taxon>Alveolata</taxon>
        <taxon>Ciliophora</taxon>
        <taxon>Intramacronucleata</taxon>
        <taxon>Oligohymenophorea</taxon>
        <taxon>Peniculida</taxon>
        <taxon>Parameciidae</taxon>
        <taxon>Paramecium</taxon>
    </lineage>
</organism>
<dbReference type="InterPro" id="IPR001680">
    <property type="entry name" value="WD40_rpt"/>
</dbReference>
<sequence>MESQIKKKTCKIMKIIQVSLKYSNFANDLDTKIELKRLPCLIQIIDKNKLFVGISNGDIQIFDISTVKLINNLVGHAYSVLQIQSFADQYLITLCQNKEARIWNSRNLQLIFKINQNIAVKKIYFSQDGQKVILVAYDGSVKIYQTQTGEIINQINQNLQQVQFIKYFQQIDQCLIAYQNKQERYVLLWDLKDYTYKQILQGFKKRIKDAYCNSNNFDLAVAILNSSKMIIYNILTEEIKAEIEGLNDSKINVQFTKNNHLIITDQQNILVYTDKGKFKQQLNTFIEKKAYFIKVLANQNHINNRKKFLNNDQIITENEQTNHSQFWLETPSYFAALK</sequence>
<name>A0A8S1YBD8_9CILI</name>
<dbReference type="Pfam" id="PF12894">
    <property type="entry name" value="ANAPC4_WD40"/>
    <property type="match status" value="1"/>
</dbReference>
<gene>
    <name evidence="4" type="ORF">PPENT_87.1.T1630056</name>
</gene>
<evidence type="ECO:0000313" key="4">
    <source>
        <dbReference type="EMBL" id="CAD8211385.1"/>
    </source>
</evidence>
<evidence type="ECO:0000259" key="3">
    <source>
        <dbReference type="Pfam" id="PF12894"/>
    </source>
</evidence>
<dbReference type="InterPro" id="IPR024977">
    <property type="entry name" value="Apc4-like_WD40_dom"/>
</dbReference>
<proteinExistence type="predicted"/>
<accession>A0A8S1YBD8</accession>
<dbReference type="OrthoDB" id="308449at2759"/>
<dbReference type="Proteomes" id="UP000689195">
    <property type="component" value="Unassembled WGS sequence"/>
</dbReference>
<reference evidence="4" key="1">
    <citation type="submission" date="2021-01" db="EMBL/GenBank/DDBJ databases">
        <authorList>
            <consortium name="Genoscope - CEA"/>
            <person name="William W."/>
        </authorList>
    </citation>
    <scope>NUCLEOTIDE SEQUENCE</scope>
</reference>
<dbReference type="PANTHER" id="PTHR44019">
    <property type="entry name" value="WD REPEAT-CONTAINING PROTEIN 55"/>
    <property type="match status" value="1"/>
</dbReference>
<keyword evidence="1" id="KW-0853">WD repeat</keyword>
<evidence type="ECO:0000256" key="2">
    <source>
        <dbReference type="ARBA" id="ARBA00022737"/>
    </source>
</evidence>
<dbReference type="EMBL" id="CAJJDO010000163">
    <property type="protein sequence ID" value="CAD8211385.1"/>
    <property type="molecule type" value="Genomic_DNA"/>
</dbReference>
<evidence type="ECO:0000313" key="5">
    <source>
        <dbReference type="Proteomes" id="UP000689195"/>
    </source>
</evidence>
<keyword evidence="5" id="KW-1185">Reference proteome</keyword>
<dbReference type="PANTHER" id="PTHR44019:SF8">
    <property type="entry name" value="POC1 CENTRIOLAR PROTEIN HOMOLOG"/>
    <property type="match status" value="1"/>
</dbReference>
<evidence type="ECO:0000256" key="1">
    <source>
        <dbReference type="ARBA" id="ARBA00022574"/>
    </source>
</evidence>
<feature type="domain" description="Anaphase-promoting complex subunit 4-like WD40" evidence="3">
    <location>
        <begin position="91"/>
        <end position="167"/>
    </location>
</feature>
<dbReference type="InterPro" id="IPR050505">
    <property type="entry name" value="WDR55/POC1"/>
</dbReference>